<proteinExistence type="predicted"/>
<protein>
    <submittedName>
        <fullName evidence="2">Uncharacterized protein</fullName>
    </submittedName>
</protein>
<feature type="compositionally biased region" description="Polar residues" evidence="1">
    <location>
        <begin position="212"/>
        <end position="227"/>
    </location>
</feature>
<reference evidence="2" key="1">
    <citation type="submission" date="2021-03" db="EMBL/GenBank/DDBJ databases">
        <authorList>
            <person name="Tran Van P."/>
        </authorList>
    </citation>
    <scope>NUCLEOTIDE SEQUENCE</scope>
</reference>
<name>A0ABN7NER5_TIMPD</name>
<evidence type="ECO:0000313" key="2">
    <source>
        <dbReference type="EMBL" id="CAG2054364.1"/>
    </source>
</evidence>
<accession>A0ABN7NER5</accession>
<evidence type="ECO:0000256" key="1">
    <source>
        <dbReference type="SAM" id="MobiDB-lite"/>
    </source>
</evidence>
<evidence type="ECO:0000313" key="3">
    <source>
        <dbReference type="Proteomes" id="UP001153148"/>
    </source>
</evidence>
<gene>
    <name evidence="2" type="ORF">TPAB3V08_LOCUS1393</name>
</gene>
<keyword evidence="3" id="KW-1185">Reference proteome</keyword>
<sequence>MPNRSLDCKGDLNSDLNEYDEENEPIYATLSSHSCCSATTAANDDFDFYQHETNDIPKLRKSKINHTTKLDMHSNSFQLDDKYHSTESQVCKDPIESATTAILHKCEILNNETSLSQSCKIDSSSQMCGVCNKYNDLVDIIVPVIQDLHGKNDRDDRMLKQELENTVHESSSFSEEILKTVIERDAVSDRVVPEESIKANTFPKDPLKKSAPLSQSILQKSRPNTSTSGTCIRINANMFVSPQEICRYPRADERKYSRTRKSKGKGFIPTDTREKQVKPTSAKVKQNLFLRSADLSDDNDIVFELPVKSESTLSLYRLHLNDDVNGDNIQSDQVIEQDQNHRFYKQSSVNSRPWGQIMPHSQRMGRQTPPMPRMLKQKKTLPVLSMESLNSALNTTGDSYLDNGDLCHHNRDHCGSVPDFRRACQAHLIIRATLGRHPMVLQLRARETTGR</sequence>
<dbReference type="EMBL" id="CAJPIN010001246">
    <property type="protein sequence ID" value="CAG2054364.1"/>
    <property type="molecule type" value="Genomic_DNA"/>
</dbReference>
<comment type="caution">
    <text evidence="2">The sequence shown here is derived from an EMBL/GenBank/DDBJ whole genome shotgun (WGS) entry which is preliminary data.</text>
</comment>
<feature type="region of interest" description="Disordered" evidence="1">
    <location>
        <begin position="256"/>
        <end position="280"/>
    </location>
</feature>
<feature type="region of interest" description="Disordered" evidence="1">
    <location>
        <begin position="198"/>
        <end position="227"/>
    </location>
</feature>
<organism evidence="2 3">
    <name type="scientific">Timema podura</name>
    <name type="common">Walking stick</name>
    <dbReference type="NCBI Taxonomy" id="61482"/>
    <lineage>
        <taxon>Eukaryota</taxon>
        <taxon>Metazoa</taxon>
        <taxon>Ecdysozoa</taxon>
        <taxon>Arthropoda</taxon>
        <taxon>Hexapoda</taxon>
        <taxon>Insecta</taxon>
        <taxon>Pterygota</taxon>
        <taxon>Neoptera</taxon>
        <taxon>Polyneoptera</taxon>
        <taxon>Phasmatodea</taxon>
        <taxon>Timematodea</taxon>
        <taxon>Timematoidea</taxon>
        <taxon>Timematidae</taxon>
        <taxon>Timema</taxon>
    </lineage>
</organism>
<dbReference type="Proteomes" id="UP001153148">
    <property type="component" value="Unassembled WGS sequence"/>
</dbReference>